<gene>
    <name evidence="1" type="ORF">FSB_LOCUS13730</name>
</gene>
<dbReference type="EMBL" id="OIVN01000805">
    <property type="protein sequence ID" value="SPC85848.1"/>
    <property type="molecule type" value="Genomic_DNA"/>
</dbReference>
<reference evidence="1" key="1">
    <citation type="submission" date="2018-02" db="EMBL/GenBank/DDBJ databases">
        <authorList>
            <person name="Cohen D.B."/>
            <person name="Kent A.D."/>
        </authorList>
    </citation>
    <scope>NUCLEOTIDE SEQUENCE</scope>
</reference>
<evidence type="ECO:0000313" key="1">
    <source>
        <dbReference type="EMBL" id="SPC85848.1"/>
    </source>
</evidence>
<organism evidence="1">
    <name type="scientific">Fagus sylvatica</name>
    <name type="common">Beechnut</name>
    <dbReference type="NCBI Taxonomy" id="28930"/>
    <lineage>
        <taxon>Eukaryota</taxon>
        <taxon>Viridiplantae</taxon>
        <taxon>Streptophyta</taxon>
        <taxon>Embryophyta</taxon>
        <taxon>Tracheophyta</taxon>
        <taxon>Spermatophyta</taxon>
        <taxon>Magnoliopsida</taxon>
        <taxon>eudicotyledons</taxon>
        <taxon>Gunneridae</taxon>
        <taxon>Pentapetalae</taxon>
        <taxon>rosids</taxon>
        <taxon>fabids</taxon>
        <taxon>Fagales</taxon>
        <taxon>Fagaceae</taxon>
        <taxon>Fagus</taxon>
    </lineage>
</organism>
<protein>
    <submittedName>
        <fullName evidence="1">Uncharacterized protein</fullName>
    </submittedName>
</protein>
<name>A0A2N9FFC3_FAGSY</name>
<accession>A0A2N9FFC3</accession>
<sequence>MVLKMGHASYRGGKLSTVYFPTGHKSYRAERISDVYFPTIRVLHGSRKFGRESYGAIPLKSGFSGEAISGQTFFRNATSEPIRCGSRKRESWECYQRTESWHVVSGVVIFPTHPGSRINLLRAVGRLCARRRLSGRKNAFYLPARFFSNLVPVRAHVPDSWESELGFARYGSATRGRRSVFGPFEDSFPIEIPARPGKILAIREFHACILLFMGVETAWKRGSDFIEAHFKPYEKTLVRENQVSTQLPIIFRPTLMVSKGRKARRCLVSLLRNGIPSRFELFARSWVGRLQ</sequence>
<proteinExistence type="predicted"/>
<dbReference type="AlphaFoldDB" id="A0A2N9FFC3"/>